<evidence type="ECO:0000259" key="9">
    <source>
        <dbReference type="PROSITE" id="PS50928"/>
    </source>
</evidence>
<feature type="transmembrane region" description="Helical" evidence="8">
    <location>
        <begin position="113"/>
        <end position="138"/>
    </location>
</feature>
<evidence type="ECO:0000256" key="3">
    <source>
        <dbReference type="ARBA" id="ARBA00022448"/>
    </source>
</evidence>
<organism evidence="10 11">
    <name type="scientific">Candidatus Fonsibacter lacus</name>
    <dbReference type="NCBI Taxonomy" id="2576439"/>
    <lineage>
        <taxon>Bacteria</taxon>
        <taxon>Pseudomonadati</taxon>
        <taxon>Pseudomonadota</taxon>
        <taxon>Alphaproteobacteria</taxon>
        <taxon>Candidatus Pelagibacterales</taxon>
        <taxon>Candidatus Pelagibacterales incertae sedis</taxon>
        <taxon>Candidatus Fonsibacter</taxon>
    </lineage>
</organism>
<keyword evidence="7 8" id="KW-0472">Membrane</keyword>
<proteinExistence type="inferred from homology"/>
<dbReference type="Gene3D" id="1.10.3720.10">
    <property type="entry name" value="MetI-like"/>
    <property type="match status" value="1"/>
</dbReference>
<name>A0A965GD38_9PROT</name>
<evidence type="ECO:0000256" key="1">
    <source>
        <dbReference type="ARBA" id="ARBA00004651"/>
    </source>
</evidence>
<evidence type="ECO:0000256" key="7">
    <source>
        <dbReference type="ARBA" id="ARBA00023136"/>
    </source>
</evidence>
<evidence type="ECO:0000256" key="4">
    <source>
        <dbReference type="ARBA" id="ARBA00022475"/>
    </source>
</evidence>
<comment type="subcellular location">
    <subcellularLocation>
        <location evidence="1 8">Cell membrane</location>
        <topology evidence="1 8">Multi-pass membrane protein</topology>
    </subcellularLocation>
</comment>
<dbReference type="InterPro" id="IPR035906">
    <property type="entry name" value="MetI-like_sf"/>
</dbReference>
<keyword evidence="6 8" id="KW-1133">Transmembrane helix</keyword>
<sequence>MTEKAMVQKGAEMDPRAFPKLFARAHLPALPFLIIFAFFFLFPIARLIYISFLSNDNQFTISNFQTALEDPYRTGLFNSIKIGLISAALAAFPGALAAYFIETYGPSKLRRTISVMTGVLANTGGVPLAFMFTAALGIQGQLTKVLKAAGWDIYSGYFSLGTFKGLLIVYLYFQLPLMIIVFSPAILALRREWEEAAKNLGANSLNYWKKIGIPLLIPSFIGSFLLLFASGFSAYATANALTVGNLPLTPLQIGGLLDGNVSASQLHLGKALGVMMILISALAVIPYLLIQRRVSRWQIR</sequence>
<dbReference type="PANTHER" id="PTHR42929">
    <property type="entry name" value="INNER MEMBRANE ABC TRANSPORTER PERMEASE PROTEIN YDCU-RELATED-RELATED"/>
    <property type="match status" value="1"/>
</dbReference>
<dbReference type="Proteomes" id="UP000740727">
    <property type="component" value="Unassembled WGS sequence"/>
</dbReference>
<dbReference type="AlphaFoldDB" id="A0A965GD38"/>
<evidence type="ECO:0000256" key="6">
    <source>
        <dbReference type="ARBA" id="ARBA00022989"/>
    </source>
</evidence>
<feature type="transmembrane region" description="Helical" evidence="8">
    <location>
        <begin position="21"/>
        <end position="45"/>
    </location>
</feature>
<gene>
    <name evidence="10" type="ORF">EBT44_03665</name>
</gene>
<dbReference type="PANTHER" id="PTHR42929:SF1">
    <property type="entry name" value="INNER MEMBRANE ABC TRANSPORTER PERMEASE PROTEIN YDCU-RELATED"/>
    <property type="match status" value="1"/>
</dbReference>
<evidence type="ECO:0000256" key="2">
    <source>
        <dbReference type="ARBA" id="ARBA00007069"/>
    </source>
</evidence>
<dbReference type="PROSITE" id="PS50928">
    <property type="entry name" value="ABC_TM1"/>
    <property type="match status" value="1"/>
</dbReference>
<dbReference type="Pfam" id="PF00528">
    <property type="entry name" value="BPD_transp_1"/>
    <property type="match status" value="1"/>
</dbReference>
<reference evidence="10" key="1">
    <citation type="submission" date="2018-10" db="EMBL/GenBank/DDBJ databases">
        <title>Iterative Subtractive Binning of Freshwater Chronoseries Metagenomes Recovers Nearly Complete Genomes from over Four Hundred Novel Species.</title>
        <authorList>
            <person name="Rodriguez-R L.M."/>
            <person name="Tsementzi D."/>
            <person name="Luo C."/>
            <person name="Konstantinidis K.T."/>
        </authorList>
    </citation>
    <scope>NUCLEOTIDE SEQUENCE</scope>
    <source>
        <strain evidence="10">WB5_2A_028</strain>
    </source>
</reference>
<keyword evidence="5 8" id="KW-0812">Transmembrane</keyword>
<dbReference type="SUPFAM" id="SSF161098">
    <property type="entry name" value="MetI-like"/>
    <property type="match status" value="1"/>
</dbReference>
<dbReference type="CDD" id="cd06261">
    <property type="entry name" value="TM_PBP2"/>
    <property type="match status" value="1"/>
</dbReference>
<dbReference type="EMBL" id="RFXN01000036">
    <property type="protein sequence ID" value="NBR93921.1"/>
    <property type="molecule type" value="Genomic_DNA"/>
</dbReference>
<dbReference type="GO" id="GO:0005886">
    <property type="term" value="C:plasma membrane"/>
    <property type="evidence" value="ECO:0007669"/>
    <property type="project" value="UniProtKB-SubCell"/>
</dbReference>
<evidence type="ECO:0000313" key="11">
    <source>
        <dbReference type="Proteomes" id="UP000740727"/>
    </source>
</evidence>
<feature type="transmembrane region" description="Helical" evidence="8">
    <location>
        <begin position="167"/>
        <end position="190"/>
    </location>
</feature>
<feature type="transmembrane region" description="Helical" evidence="8">
    <location>
        <begin position="80"/>
        <end position="101"/>
    </location>
</feature>
<feature type="domain" description="ABC transmembrane type-1" evidence="9">
    <location>
        <begin position="76"/>
        <end position="289"/>
    </location>
</feature>
<evidence type="ECO:0000313" key="10">
    <source>
        <dbReference type="EMBL" id="NBR93921.1"/>
    </source>
</evidence>
<feature type="transmembrane region" description="Helical" evidence="8">
    <location>
        <begin position="211"/>
        <end position="236"/>
    </location>
</feature>
<comment type="similarity">
    <text evidence="2">Belongs to the binding-protein-dependent transport system permease family. CysTW subfamily.</text>
</comment>
<evidence type="ECO:0000256" key="8">
    <source>
        <dbReference type="RuleBase" id="RU363032"/>
    </source>
</evidence>
<comment type="caution">
    <text evidence="10">The sequence shown here is derived from an EMBL/GenBank/DDBJ whole genome shotgun (WGS) entry which is preliminary data.</text>
</comment>
<dbReference type="GO" id="GO:0055085">
    <property type="term" value="P:transmembrane transport"/>
    <property type="evidence" value="ECO:0007669"/>
    <property type="project" value="InterPro"/>
</dbReference>
<dbReference type="InterPro" id="IPR000515">
    <property type="entry name" value="MetI-like"/>
</dbReference>
<keyword evidence="4" id="KW-1003">Cell membrane</keyword>
<protein>
    <submittedName>
        <fullName evidence="10">ABC transporter permease subunit</fullName>
    </submittedName>
</protein>
<evidence type="ECO:0000256" key="5">
    <source>
        <dbReference type="ARBA" id="ARBA00022692"/>
    </source>
</evidence>
<keyword evidence="3 8" id="KW-0813">Transport</keyword>
<feature type="transmembrane region" description="Helical" evidence="8">
    <location>
        <begin position="271"/>
        <end position="290"/>
    </location>
</feature>
<accession>A0A965GD38</accession>